<gene>
    <name evidence="1" type="ORF">PVAP13_6KG028700</name>
</gene>
<protein>
    <submittedName>
        <fullName evidence="1">Uncharacterized protein</fullName>
    </submittedName>
</protein>
<reference evidence="1" key="1">
    <citation type="submission" date="2020-05" db="EMBL/GenBank/DDBJ databases">
        <title>WGS assembly of Panicum virgatum.</title>
        <authorList>
            <person name="Lovell J.T."/>
            <person name="Jenkins J."/>
            <person name="Shu S."/>
            <person name="Juenger T.E."/>
            <person name="Schmutz J."/>
        </authorList>
    </citation>
    <scope>NUCLEOTIDE SEQUENCE</scope>
    <source>
        <strain evidence="1">AP13</strain>
    </source>
</reference>
<accession>A0A8T0R747</accession>
<name>A0A8T0R747_PANVG</name>
<organism evidence="1 2">
    <name type="scientific">Panicum virgatum</name>
    <name type="common">Blackwell switchgrass</name>
    <dbReference type="NCBI Taxonomy" id="38727"/>
    <lineage>
        <taxon>Eukaryota</taxon>
        <taxon>Viridiplantae</taxon>
        <taxon>Streptophyta</taxon>
        <taxon>Embryophyta</taxon>
        <taxon>Tracheophyta</taxon>
        <taxon>Spermatophyta</taxon>
        <taxon>Magnoliopsida</taxon>
        <taxon>Liliopsida</taxon>
        <taxon>Poales</taxon>
        <taxon>Poaceae</taxon>
        <taxon>PACMAD clade</taxon>
        <taxon>Panicoideae</taxon>
        <taxon>Panicodae</taxon>
        <taxon>Paniceae</taxon>
        <taxon>Panicinae</taxon>
        <taxon>Panicum</taxon>
        <taxon>Panicum sect. Hiantes</taxon>
    </lineage>
</organism>
<evidence type="ECO:0000313" key="1">
    <source>
        <dbReference type="EMBL" id="KAG2581364.1"/>
    </source>
</evidence>
<dbReference type="Proteomes" id="UP000823388">
    <property type="component" value="Chromosome 6K"/>
</dbReference>
<dbReference type="AlphaFoldDB" id="A0A8T0R747"/>
<evidence type="ECO:0000313" key="2">
    <source>
        <dbReference type="Proteomes" id="UP000823388"/>
    </source>
</evidence>
<comment type="caution">
    <text evidence="1">The sequence shown here is derived from an EMBL/GenBank/DDBJ whole genome shotgun (WGS) entry which is preliminary data.</text>
</comment>
<keyword evidence="2" id="KW-1185">Reference proteome</keyword>
<sequence>MPPNNQKNFLKQPCPPMDIQPSFSCWMRTRRMMATQVTFSLTTNKLCRRLQGAVTLNSDQSRPFGLIIFFRTSKP</sequence>
<dbReference type="EMBL" id="CM029047">
    <property type="protein sequence ID" value="KAG2581364.1"/>
    <property type="molecule type" value="Genomic_DNA"/>
</dbReference>
<proteinExistence type="predicted"/>